<sequence length="127" mass="14309">MKKIDKIIIAVCLIVSAVGVGILKYNSNKKYNEKYAEINVKGKLYKKVILDKNRPKETLDIKTDLGENIIEIQNGGLRILDANCSDKVCVKDGFKYKVGDVLVCLPHKIIINIKGYNRDIEVDDISQ</sequence>
<organism evidence="2 3">
    <name type="scientific">Clostridium botulinum C/D str. DC5</name>
    <dbReference type="NCBI Taxonomy" id="1443128"/>
    <lineage>
        <taxon>Bacteria</taxon>
        <taxon>Bacillati</taxon>
        <taxon>Bacillota</taxon>
        <taxon>Clostridia</taxon>
        <taxon>Eubacteriales</taxon>
        <taxon>Clostridiaceae</taxon>
        <taxon>Clostridium</taxon>
    </lineage>
</organism>
<evidence type="ECO:0000256" key="1">
    <source>
        <dbReference type="SAM" id="Phobius"/>
    </source>
</evidence>
<dbReference type="Proteomes" id="UP000030014">
    <property type="component" value="Unassembled WGS sequence"/>
</dbReference>
<evidence type="ECO:0000313" key="2">
    <source>
        <dbReference type="EMBL" id="KGM99339.1"/>
    </source>
</evidence>
<dbReference type="RefSeq" id="WP_039258473.1">
    <property type="nucleotide sequence ID" value="NZ_JDRY01000036.1"/>
</dbReference>
<protein>
    <submittedName>
        <fullName evidence="2">Uncharacterized protein</fullName>
    </submittedName>
</protein>
<dbReference type="Gene3D" id="2.60.320.10">
    <property type="entry name" value="N-utilization substance G protein NusG, insert domain"/>
    <property type="match status" value="1"/>
</dbReference>
<keyword evidence="1" id="KW-1133">Transmembrane helix</keyword>
<keyword evidence="1" id="KW-0472">Membrane</keyword>
<reference evidence="2 3" key="1">
    <citation type="submission" date="2014-01" db="EMBL/GenBank/DDBJ databases">
        <title>Plasmidome dynamics in the species complex Clostridium novyi sensu lato converts strains of independent lineages into distinctly different pathogens.</title>
        <authorList>
            <person name="Skarin H."/>
            <person name="Segerman B."/>
        </authorList>
    </citation>
    <scope>NUCLEOTIDE SEQUENCE [LARGE SCALE GENOMIC DNA]</scope>
    <source>
        <strain evidence="2 3">DC5</strain>
    </source>
</reference>
<comment type="caution">
    <text evidence="2">The sequence shown here is derived from an EMBL/GenBank/DDBJ whole genome shotgun (WGS) entry which is preliminary data.</text>
</comment>
<accession>A0A0A0ID15</accession>
<dbReference type="AlphaFoldDB" id="A0A0A0ID15"/>
<gene>
    <name evidence="2" type="ORF">Z955_07985</name>
</gene>
<feature type="transmembrane region" description="Helical" evidence="1">
    <location>
        <begin position="7"/>
        <end position="25"/>
    </location>
</feature>
<dbReference type="InterPro" id="IPR038690">
    <property type="entry name" value="NusG_2_sf"/>
</dbReference>
<dbReference type="EMBL" id="JDRY01000036">
    <property type="protein sequence ID" value="KGM99339.1"/>
    <property type="molecule type" value="Genomic_DNA"/>
</dbReference>
<name>A0A0A0ID15_CLOBO</name>
<proteinExistence type="predicted"/>
<dbReference type="Pfam" id="PF07009">
    <property type="entry name" value="NusG_II"/>
    <property type="match status" value="1"/>
</dbReference>
<keyword evidence="1" id="KW-0812">Transmembrane</keyword>
<evidence type="ECO:0000313" key="3">
    <source>
        <dbReference type="Proteomes" id="UP000030014"/>
    </source>
</evidence>